<protein>
    <recommendedName>
        <fullName evidence="3">Conserved oligomeric Golgi complex subunit 2</fullName>
    </recommendedName>
    <alternativeName>
        <fullName evidence="8">Component of oligomeric Golgi complex 2</fullName>
    </alternativeName>
</protein>
<evidence type="ECO:0000256" key="4">
    <source>
        <dbReference type="ARBA" id="ARBA00022448"/>
    </source>
</evidence>
<keyword evidence="7" id="KW-0472">Membrane</keyword>
<dbReference type="AlphaFoldDB" id="C1E3L3"/>
<evidence type="ECO:0000256" key="6">
    <source>
        <dbReference type="ARBA" id="ARBA00023034"/>
    </source>
</evidence>
<keyword evidence="5" id="KW-0653">Protein transport</keyword>
<dbReference type="GO" id="GO:0000139">
    <property type="term" value="C:Golgi membrane"/>
    <property type="evidence" value="ECO:0007669"/>
    <property type="project" value="UniProtKB-SubCell"/>
</dbReference>
<dbReference type="EMBL" id="CP001325">
    <property type="protein sequence ID" value="ACO62958.1"/>
    <property type="molecule type" value="Genomic_DNA"/>
</dbReference>
<keyword evidence="14" id="KW-1185">Reference proteome</keyword>
<evidence type="ECO:0000256" key="10">
    <source>
        <dbReference type="SAM" id="MobiDB-lite"/>
    </source>
</evidence>
<dbReference type="OMA" id="CWAEGVY"/>
<evidence type="ECO:0000256" key="1">
    <source>
        <dbReference type="ARBA" id="ARBA00004395"/>
    </source>
</evidence>
<proteinExistence type="inferred from homology"/>
<sequence>MEGLSENPTIEELIEHLQIDTSVPDYDQEAHVFPDWFDQTPFKSKDFNVDEWVETMHSRGHTMEELQVQLDAYGKVVEGKLVEITARDFDKFLALSDELPDIEGAMKDWDAPLDKLIAQITAQRDAMQKELDEMEGALKEKKRLADERETLELMLETHNVVAKVERLLHEVGAGPAGKESATDLETAVDDSLGVADVLDDDDDDSDGDASSAHVVDDRAQVLERVASEMGRLRFLQNKGKKLPFVQSLAARIDACEASLGAAAAKTLEEALSAPAPRDRSRIEHCLRAHVAMDRARDAEEAIGRVLVEPAVRRVVDAATAATSFPELLHACVAAAIASCEVEVEASGDKEFGMDAKMCILANSVLAKVDEAVHAARPGEYGPGEPDRFIRNQKAAMAAIRGLEERTSSVANVTAFRESEAFAAYHKRWNLAAYFNVRMGEIAGEMTSFLDDFSLVRAVEGQTGGFALAATAATWKALERSWSDDVVCVHAADKFLRFAAQIVARYGSWVKMGADAVGTEPPAPPRRVVPEHSWGCAATAEDLAAIRGDCEALSAKVLDSFVPGMSDTLRTAFGEPAADAARECMEEGVKELARGPAADINGALMRIIGDRCVETLKQMKGITATFRMTNKPLPTRHSHFVPGAVAPLKLFVEQTARKKILSAESATQVAMAVGEYVAGKYAEMASELVAGVKKTEASLNRLKDRRAAKDGGSAAGGGDDGEKGPSDTDKICKQLLLDVVEFGTQLTKLGTDPARSEKFKELWSLVAPEGEKQVPVFLTA</sequence>
<feature type="coiled-coil region" evidence="9">
    <location>
        <begin position="113"/>
        <end position="154"/>
    </location>
</feature>
<evidence type="ECO:0000256" key="9">
    <source>
        <dbReference type="SAM" id="Coils"/>
    </source>
</evidence>
<dbReference type="InterPro" id="IPR024602">
    <property type="entry name" value="COG_su2_N"/>
</dbReference>
<dbReference type="GO" id="GO:0006891">
    <property type="term" value="P:intra-Golgi vesicle-mediated transport"/>
    <property type="evidence" value="ECO:0007669"/>
    <property type="project" value="TreeGrafter"/>
</dbReference>
<comment type="similarity">
    <text evidence="2">Belongs to the COG2 family.</text>
</comment>
<dbReference type="Pfam" id="PF06148">
    <property type="entry name" value="COG2_N"/>
    <property type="match status" value="1"/>
</dbReference>
<dbReference type="PANTHER" id="PTHR12961">
    <property type="entry name" value="CONSERVED OLIGOMERIC GOLGI COMPLEX COMPONENT 2"/>
    <property type="match status" value="1"/>
</dbReference>
<dbReference type="STRING" id="296587.C1E3L3"/>
<evidence type="ECO:0000256" key="7">
    <source>
        <dbReference type="ARBA" id="ARBA00023136"/>
    </source>
</evidence>
<dbReference type="RefSeq" id="XP_002501700.1">
    <property type="nucleotide sequence ID" value="XM_002501654.1"/>
</dbReference>
<dbReference type="GO" id="GO:0007030">
    <property type="term" value="P:Golgi organization"/>
    <property type="evidence" value="ECO:0007669"/>
    <property type="project" value="InterPro"/>
</dbReference>
<name>C1E3L3_MICCC</name>
<dbReference type="InterPro" id="IPR024603">
    <property type="entry name" value="COG_complex_COG2_C"/>
</dbReference>
<dbReference type="GO" id="GO:0015031">
    <property type="term" value="P:protein transport"/>
    <property type="evidence" value="ECO:0007669"/>
    <property type="project" value="UniProtKB-KW"/>
</dbReference>
<dbReference type="eggNOG" id="KOG2307">
    <property type="taxonomic scope" value="Eukaryota"/>
</dbReference>
<dbReference type="PANTHER" id="PTHR12961:SF0">
    <property type="entry name" value="CONSERVED OLIGOMERIC GOLGI COMPLEX SUBUNIT 2"/>
    <property type="match status" value="1"/>
</dbReference>
<dbReference type="FunCoup" id="C1E3L3">
    <property type="interactions" value="2061"/>
</dbReference>
<evidence type="ECO:0000313" key="14">
    <source>
        <dbReference type="Proteomes" id="UP000002009"/>
    </source>
</evidence>
<dbReference type="InterPro" id="IPR009316">
    <property type="entry name" value="COG2"/>
</dbReference>
<evidence type="ECO:0000256" key="8">
    <source>
        <dbReference type="ARBA" id="ARBA00031344"/>
    </source>
</evidence>
<evidence type="ECO:0000256" key="5">
    <source>
        <dbReference type="ARBA" id="ARBA00022927"/>
    </source>
</evidence>
<dbReference type="Proteomes" id="UP000002009">
    <property type="component" value="Chromosome 4"/>
</dbReference>
<dbReference type="GO" id="GO:0017119">
    <property type="term" value="C:Golgi transport complex"/>
    <property type="evidence" value="ECO:0007669"/>
    <property type="project" value="TreeGrafter"/>
</dbReference>
<feature type="domain" description="COG complex component COG2 C-terminal" evidence="12">
    <location>
        <begin position="426"/>
        <end position="738"/>
    </location>
</feature>
<evidence type="ECO:0000259" key="11">
    <source>
        <dbReference type="Pfam" id="PF06148"/>
    </source>
</evidence>
<dbReference type="OrthoDB" id="332281at2759"/>
<dbReference type="InParanoid" id="C1E3L3"/>
<comment type="subcellular location">
    <subcellularLocation>
        <location evidence="1">Golgi apparatus membrane</location>
        <topology evidence="1">Peripheral membrane protein</topology>
    </subcellularLocation>
</comment>
<accession>C1E3L3</accession>
<dbReference type="GeneID" id="8242599"/>
<dbReference type="KEGG" id="mis:MICPUN_80765"/>
<evidence type="ECO:0000256" key="2">
    <source>
        <dbReference type="ARBA" id="ARBA00007603"/>
    </source>
</evidence>
<keyword evidence="9" id="KW-0175">Coiled coil</keyword>
<keyword evidence="6" id="KW-0333">Golgi apparatus</keyword>
<evidence type="ECO:0000313" key="13">
    <source>
        <dbReference type="EMBL" id="ACO62958.1"/>
    </source>
</evidence>
<feature type="domain" description="Conserved oligomeric Golgi complex subunit 2 N-terminal" evidence="11">
    <location>
        <begin position="36"/>
        <end position="106"/>
    </location>
</feature>
<evidence type="ECO:0000259" key="12">
    <source>
        <dbReference type="Pfam" id="PF12022"/>
    </source>
</evidence>
<reference evidence="13 14" key="1">
    <citation type="journal article" date="2009" name="Science">
        <title>Green evolution and dynamic adaptations revealed by genomes of the marine picoeukaryotes Micromonas.</title>
        <authorList>
            <person name="Worden A.Z."/>
            <person name="Lee J.H."/>
            <person name="Mock T."/>
            <person name="Rouze P."/>
            <person name="Simmons M.P."/>
            <person name="Aerts A.L."/>
            <person name="Allen A.E."/>
            <person name="Cuvelier M.L."/>
            <person name="Derelle E."/>
            <person name="Everett M.V."/>
            <person name="Foulon E."/>
            <person name="Grimwood J."/>
            <person name="Gundlach H."/>
            <person name="Henrissat B."/>
            <person name="Napoli C."/>
            <person name="McDonald S.M."/>
            <person name="Parker M.S."/>
            <person name="Rombauts S."/>
            <person name="Salamov A."/>
            <person name="Von Dassow P."/>
            <person name="Badger J.H."/>
            <person name="Coutinho P.M."/>
            <person name="Demir E."/>
            <person name="Dubchak I."/>
            <person name="Gentemann C."/>
            <person name="Eikrem W."/>
            <person name="Gready J.E."/>
            <person name="John U."/>
            <person name="Lanier W."/>
            <person name="Lindquist E.A."/>
            <person name="Lucas S."/>
            <person name="Mayer K.F."/>
            <person name="Moreau H."/>
            <person name="Not F."/>
            <person name="Otillar R."/>
            <person name="Panaud O."/>
            <person name="Pangilinan J."/>
            <person name="Paulsen I."/>
            <person name="Piegu B."/>
            <person name="Poliakov A."/>
            <person name="Robbens S."/>
            <person name="Schmutz J."/>
            <person name="Toulza E."/>
            <person name="Wyss T."/>
            <person name="Zelensky A."/>
            <person name="Zhou K."/>
            <person name="Armbrust E.V."/>
            <person name="Bhattacharya D."/>
            <person name="Goodenough U.W."/>
            <person name="Van de Peer Y."/>
            <person name="Grigoriev I.V."/>
        </authorList>
    </citation>
    <scope>NUCLEOTIDE SEQUENCE [LARGE SCALE GENOMIC DNA]</scope>
    <source>
        <strain evidence="14">RCC299 / NOUM17</strain>
    </source>
</reference>
<dbReference type="Pfam" id="PF12022">
    <property type="entry name" value="COG2_C"/>
    <property type="match status" value="1"/>
</dbReference>
<organism evidence="13 14">
    <name type="scientific">Micromonas commoda (strain RCC299 / NOUM17 / CCMP2709)</name>
    <name type="common">Picoplanktonic green alga</name>
    <dbReference type="NCBI Taxonomy" id="296587"/>
    <lineage>
        <taxon>Eukaryota</taxon>
        <taxon>Viridiplantae</taxon>
        <taxon>Chlorophyta</taxon>
        <taxon>Mamiellophyceae</taxon>
        <taxon>Mamiellales</taxon>
        <taxon>Mamiellaceae</taxon>
        <taxon>Micromonas</taxon>
    </lineage>
</organism>
<evidence type="ECO:0000256" key="3">
    <source>
        <dbReference type="ARBA" id="ARBA00020977"/>
    </source>
</evidence>
<keyword evidence="4" id="KW-0813">Transport</keyword>
<feature type="region of interest" description="Disordered" evidence="10">
    <location>
        <begin position="702"/>
        <end position="726"/>
    </location>
</feature>
<gene>
    <name evidence="13" type="ORF">MICPUN_80765</name>
</gene>